<evidence type="ECO:0000313" key="11">
    <source>
        <dbReference type="Proteomes" id="UP000265875"/>
    </source>
</evidence>
<dbReference type="Proteomes" id="UP000265875">
    <property type="component" value="Unassembled WGS sequence"/>
</dbReference>
<dbReference type="InterPro" id="IPR037925">
    <property type="entry name" value="FlgE/F/G-like"/>
</dbReference>
<dbReference type="Pfam" id="PF00460">
    <property type="entry name" value="Flg_bb_rod"/>
    <property type="match status" value="1"/>
</dbReference>
<dbReference type="InterPro" id="IPR020013">
    <property type="entry name" value="Flagellar_FlgE/F/G"/>
</dbReference>
<feature type="domain" description="Flagellar hook protein FlgE D2" evidence="8">
    <location>
        <begin position="312"/>
        <end position="465"/>
    </location>
</feature>
<dbReference type="Pfam" id="PF07559">
    <property type="entry name" value="FlgE_D2"/>
    <property type="match status" value="2"/>
</dbReference>
<comment type="function">
    <text evidence="5">A flexible structure which links the flagellar filament to the drive apparatus in the basal body.</text>
</comment>
<keyword evidence="10" id="KW-0282">Flagellum</keyword>
<dbReference type="InterPro" id="IPR010930">
    <property type="entry name" value="Flg_bb/hook_C_dom"/>
</dbReference>
<dbReference type="NCBIfam" id="TIGR03506">
    <property type="entry name" value="FlgEFG_subfam"/>
    <property type="match status" value="2"/>
</dbReference>
<dbReference type="SUPFAM" id="SSF117143">
    <property type="entry name" value="Flagellar hook protein flgE"/>
    <property type="match status" value="2"/>
</dbReference>
<dbReference type="Pfam" id="PF06429">
    <property type="entry name" value="Flg_bbr_C"/>
    <property type="match status" value="1"/>
</dbReference>
<dbReference type="RefSeq" id="WP_119369202.1">
    <property type="nucleotide sequence ID" value="NZ_QWLL01000015.1"/>
</dbReference>
<sequence length="584" mass="61557">MSFNIGLSGLYAANKQLDVTGNNIANVNTTGFKSSRAEFADVYAGANRLGVGKNQVGNGVRLAAISQQFTQGDVNTTGNVLDMGIQGQGFFVLSDNGSKVYTRAGSFQPSKDNFVETSDGLRLQGYMADATGKIQKSGLTDLKIDTSALQPKATSLIDQGINLNSSAASIPFLVYDNTKPPSMAAFDPADPSTYQRSSTSTVLDADGVQHEVQQYYRKTDTNEWTMYTLVDGRNPFDPASTTPLAGTINYNSDGTISSMVADTTGVPSGASFTVSNGAFAMTGWVPATQDANGDWVASGAAGTDQSLGVTSPALVANKPFDPSDDTTYTRSFPTKVYDSQGNEHTMEQFYRKTGTNEWTMYTLVDGRNPFNPGSTEPLVGTIAFNSDGSVNSMTADNTGHPAGTSFTVVNNTFSMVGWVPAAEDASGNWSANGAVGDAAGMKMSMASTTSYNTETARMSQSQDGYATGILSNLSIDATGVLFASFSNGQSRAIGQVALASFANEQGLQQIGSTRWTETYNSGIPGIDSPKTGTLGAIESNSLEGSNVNLTQELVDLIKAQSYYQANAKTISTESTVMQTIIQMT</sequence>
<evidence type="ECO:0000259" key="8">
    <source>
        <dbReference type="Pfam" id="PF07559"/>
    </source>
</evidence>
<dbReference type="GO" id="GO:0009425">
    <property type="term" value="C:bacterial-type flagellum basal body"/>
    <property type="evidence" value="ECO:0007669"/>
    <property type="project" value="UniProtKB-SubCell"/>
</dbReference>
<dbReference type="InterPro" id="IPR001444">
    <property type="entry name" value="Flag_bb_rod_N"/>
</dbReference>
<evidence type="ECO:0000256" key="2">
    <source>
        <dbReference type="ARBA" id="ARBA00009677"/>
    </source>
</evidence>
<feature type="domain" description="Flagellar hook protein FlgE D2" evidence="8">
    <location>
        <begin position="180"/>
        <end position="296"/>
    </location>
</feature>
<dbReference type="GO" id="GO:0071978">
    <property type="term" value="P:bacterial-type flagellum-dependent swarming motility"/>
    <property type="evidence" value="ECO:0007669"/>
    <property type="project" value="TreeGrafter"/>
</dbReference>
<comment type="similarity">
    <text evidence="2 5">Belongs to the flagella basal body rod proteins family.</text>
</comment>
<dbReference type="GO" id="GO:0009424">
    <property type="term" value="C:bacterial-type flagellum hook"/>
    <property type="evidence" value="ECO:0007669"/>
    <property type="project" value="TreeGrafter"/>
</dbReference>
<evidence type="ECO:0000259" key="6">
    <source>
        <dbReference type="Pfam" id="PF00460"/>
    </source>
</evidence>
<dbReference type="PANTHER" id="PTHR30435">
    <property type="entry name" value="FLAGELLAR PROTEIN"/>
    <property type="match status" value="1"/>
</dbReference>
<organism evidence="10 11">
    <name type="scientific">Pseudomonas monteilii</name>
    <dbReference type="NCBI Taxonomy" id="76759"/>
    <lineage>
        <taxon>Bacteria</taxon>
        <taxon>Pseudomonadati</taxon>
        <taxon>Pseudomonadota</taxon>
        <taxon>Gammaproteobacteria</taxon>
        <taxon>Pseudomonadales</taxon>
        <taxon>Pseudomonadaceae</taxon>
        <taxon>Pseudomonas</taxon>
    </lineage>
</organism>
<dbReference type="InterPro" id="IPR037058">
    <property type="entry name" value="Falgellar_hook_FlgE_sf"/>
</dbReference>
<evidence type="ECO:0000259" key="9">
    <source>
        <dbReference type="Pfam" id="PF22692"/>
    </source>
</evidence>
<keyword evidence="10" id="KW-0966">Cell projection</keyword>
<proteinExistence type="inferred from homology"/>
<evidence type="ECO:0000256" key="4">
    <source>
        <dbReference type="ARBA" id="ARBA00023143"/>
    </source>
</evidence>
<dbReference type="AlphaFoldDB" id="A0A399MD99"/>
<comment type="caution">
    <text evidence="10">The sequence shown here is derived from an EMBL/GenBank/DDBJ whole genome shotgun (WGS) entry which is preliminary data.</text>
</comment>
<feature type="domain" description="Flagellar basal-body/hook protein C-terminal" evidence="7">
    <location>
        <begin position="539"/>
        <end position="583"/>
    </location>
</feature>
<dbReference type="InterPro" id="IPR011491">
    <property type="entry name" value="FlgE_D2"/>
</dbReference>
<reference evidence="10 11" key="1">
    <citation type="submission" date="2018-08" db="EMBL/GenBank/DDBJ databases">
        <title>Draft genome sequence of the cyanotroph, Pseudomonas monteilii BCN3.</title>
        <authorList>
            <person name="Jones L.B."/>
            <person name="Kunz D.A."/>
        </authorList>
    </citation>
    <scope>NUCLEOTIDE SEQUENCE [LARGE SCALE GENOMIC DNA]</scope>
    <source>
        <strain evidence="10 11">BCN3</strain>
    </source>
</reference>
<feature type="domain" description="Flagellar hook protein FlgE/F/G-like D1" evidence="9">
    <location>
        <begin position="85"/>
        <end position="144"/>
    </location>
</feature>
<dbReference type="Gene3D" id="2.60.98.20">
    <property type="entry name" value="Flagellar hook protein FlgE"/>
    <property type="match status" value="2"/>
</dbReference>
<accession>A0A399MD99</accession>
<evidence type="ECO:0000256" key="1">
    <source>
        <dbReference type="ARBA" id="ARBA00004117"/>
    </source>
</evidence>
<keyword evidence="4 5" id="KW-0975">Bacterial flagellum</keyword>
<dbReference type="InterPro" id="IPR053967">
    <property type="entry name" value="LlgE_F_G-like_D1"/>
</dbReference>
<evidence type="ECO:0000256" key="5">
    <source>
        <dbReference type="RuleBase" id="RU362116"/>
    </source>
</evidence>
<dbReference type="Pfam" id="PF22692">
    <property type="entry name" value="LlgE_F_G_D1"/>
    <property type="match status" value="1"/>
</dbReference>
<dbReference type="PANTHER" id="PTHR30435:SF1">
    <property type="entry name" value="FLAGELLAR HOOK PROTEIN FLGE"/>
    <property type="match status" value="1"/>
</dbReference>
<feature type="domain" description="Flagellar basal body rod protein N-terminal" evidence="6">
    <location>
        <begin position="4"/>
        <end position="33"/>
    </location>
</feature>
<dbReference type="PROSITE" id="PS00588">
    <property type="entry name" value="FLAGELLA_BB_ROD"/>
    <property type="match status" value="1"/>
</dbReference>
<dbReference type="InterPro" id="IPR019776">
    <property type="entry name" value="Flagellar_basal_body_rod_CS"/>
</dbReference>
<gene>
    <name evidence="10" type="ORF">D0894_07035</name>
</gene>
<name>A0A399MD99_9PSED</name>
<evidence type="ECO:0000256" key="3">
    <source>
        <dbReference type="ARBA" id="ARBA00019015"/>
    </source>
</evidence>
<evidence type="ECO:0000259" key="7">
    <source>
        <dbReference type="Pfam" id="PF06429"/>
    </source>
</evidence>
<comment type="subcellular location">
    <subcellularLocation>
        <location evidence="1 5">Bacterial flagellum basal body</location>
    </subcellularLocation>
</comment>
<keyword evidence="10" id="KW-0969">Cilium</keyword>
<evidence type="ECO:0000313" key="10">
    <source>
        <dbReference type="EMBL" id="RII78716.1"/>
    </source>
</evidence>
<protein>
    <recommendedName>
        <fullName evidence="3 5">Flagellar hook protein FlgE</fullName>
    </recommendedName>
</protein>
<dbReference type="EMBL" id="QWLL01000015">
    <property type="protein sequence ID" value="RII78716.1"/>
    <property type="molecule type" value="Genomic_DNA"/>
</dbReference>
<dbReference type="GO" id="GO:0005829">
    <property type="term" value="C:cytosol"/>
    <property type="evidence" value="ECO:0007669"/>
    <property type="project" value="TreeGrafter"/>
</dbReference>